<keyword evidence="7" id="KW-0547">Nucleotide-binding</keyword>
<keyword evidence="13" id="KW-0812">Transmembrane</keyword>
<evidence type="ECO:0000256" key="12">
    <source>
        <dbReference type="SAM" id="Coils"/>
    </source>
</evidence>
<dbReference type="Gene3D" id="3.30.450.20">
    <property type="entry name" value="PAS domain"/>
    <property type="match status" value="3"/>
</dbReference>
<dbReference type="InterPro" id="IPR001610">
    <property type="entry name" value="PAC"/>
</dbReference>
<evidence type="ECO:0000256" key="3">
    <source>
        <dbReference type="ARBA" id="ARBA00012438"/>
    </source>
</evidence>
<dbReference type="CDD" id="cd00130">
    <property type="entry name" value="PAS"/>
    <property type="match status" value="3"/>
</dbReference>
<dbReference type="Pfam" id="PF02518">
    <property type="entry name" value="HATPase_c"/>
    <property type="match status" value="1"/>
</dbReference>
<evidence type="ECO:0000259" key="16">
    <source>
        <dbReference type="PROSITE" id="PS50113"/>
    </source>
</evidence>
<dbReference type="InterPro" id="IPR035965">
    <property type="entry name" value="PAS-like_dom_sf"/>
</dbReference>
<dbReference type="GO" id="GO:0000155">
    <property type="term" value="F:phosphorelay sensor kinase activity"/>
    <property type="evidence" value="ECO:0007669"/>
    <property type="project" value="InterPro"/>
</dbReference>
<protein>
    <recommendedName>
        <fullName evidence="3">histidine kinase</fullName>
        <ecNumber evidence="3">2.7.13.3</ecNumber>
    </recommendedName>
</protein>
<evidence type="ECO:0000256" key="5">
    <source>
        <dbReference type="ARBA" id="ARBA00022553"/>
    </source>
</evidence>
<feature type="transmembrane region" description="Helical" evidence="13">
    <location>
        <begin position="34"/>
        <end position="52"/>
    </location>
</feature>
<dbReference type="EMBL" id="LKCM01000200">
    <property type="protein sequence ID" value="KPQ42852.1"/>
    <property type="molecule type" value="Genomic_DNA"/>
</dbReference>
<dbReference type="Proteomes" id="UP000050360">
    <property type="component" value="Unassembled WGS sequence"/>
</dbReference>
<keyword evidence="4" id="KW-1003">Cell membrane</keyword>
<dbReference type="Pfam" id="PF13426">
    <property type="entry name" value="PAS_9"/>
    <property type="match status" value="3"/>
</dbReference>
<dbReference type="InterPro" id="IPR000700">
    <property type="entry name" value="PAS-assoc_C"/>
</dbReference>
<dbReference type="InterPro" id="IPR005467">
    <property type="entry name" value="His_kinase_dom"/>
</dbReference>
<feature type="domain" description="PAC" evidence="16">
    <location>
        <begin position="449"/>
        <end position="499"/>
    </location>
</feature>
<sequence length="738" mass="84388">MSELKTKYKFFIISVLLSVASFLTYYFHAVLKTGIIFTHFFYIPIILAALWWKRKGMVVAIFLVEVLFLSDILIKKEAPSYDNIIRSIMFIVISSVVIILSERIAKDEKLLRDNEEEYRMLYEGSSDAVMMLDEDGFFDCNDATLRIFGFSKKEEFTKIHPKDVSPLYQPDGAYSLESANNKIAEAFRKGSNRFEWVHQRKNGDEFQADVLLTALQFRNKRVLQATIRDITQSKEVIDNLTTSNEFSKTIFNSMKDAFCIIDVNNFRIVEANDVFINEFGLKKEDIIGRTCFEITHHAKEPCNSPEGGCSLMETRSTGMVSSAEHIHYGKNGEKIYLEISTSPIKDMNGTVIQVIHISRDITRNKHAEDKLRESEEKFRLTVQSANDAIILTDSENNIISLNKSAIIMFGYDENEMVGKSFLNLLPKRYKETYRYGLEWMLSGVSISEKSIEMHGLRKNGTEFALDISVASWKTTSGTYQASIIRDITDRKRLEEEIIRINLELKMADQIKTQFLSIVSHELRTPITPMKAQLQMNLAGYFGIVTEKQKTSLEMILRNTERLDRLIGDVLDISKLEAGVMKFDKDRANLNEVVRNAIETMRQKAEDKNIELNLKEEKVENIIMDTDRITQVVINLVNNAIKFTRPGGIINVDILKSDKDAIVKIKDTGIGIKKEDQEKLFKPFVQVDSTDTRKFEGTGLGLSICKGIINSHGGKIWIESELSKGSTFQFTIPLKYEKN</sequence>
<evidence type="ECO:0000256" key="2">
    <source>
        <dbReference type="ARBA" id="ARBA00004236"/>
    </source>
</evidence>
<dbReference type="SUPFAM" id="SSF47384">
    <property type="entry name" value="Homodimeric domain of signal transducing histidine kinase"/>
    <property type="match status" value="1"/>
</dbReference>
<evidence type="ECO:0000256" key="9">
    <source>
        <dbReference type="ARBA" id="ARBA00022840"/>
    </source>
</evidence>
<feature type="transmembrane region" description="Helical" evidence="13">
    <location>
        <begin position="10"/>
        <end position="28"/>
    </location>
</feature>
<keyword evidence="5" id="KW-0597">Phosphoprotein</keyword>
<evidence type="ECO:0000256" key="11">
    <source>
        <dbReference type="ARBA" id="ARBA00023136"/>
    </source>
</evidence>
<dbReference type="PROSITE" id="PS50113">
    <property type="entry name" value="PAC"/>
    <property type="match status" value="2"/>
</dbReference>
<accession>A0A0P8DYH6</accession>
<evidence type="ECO:0000313" key="18">
    <source>
        <dbReference type="Proteomes" id="UP000050360"/>
    </source>
</evidence>
<dbReference type="Gene3D" id="3.30.565.10">
    <property type="entry name" value="Histidine kinase-like ATPase, C-terminal domain"/>
    <property type="match status" value="1"/>
</dbReference>
<dbReference type="NCBIfam" id="TIGR00229">
    <property type="entry name" value="sensory_box"/>
    <property type="match status" value="3"/>
</dbReference>
<dbReference type="EC" id="2.7.13.3" evidence="3"/>
<dbReference type="PROSITE" id="PS50112">
    <property type="entry name" value="PAS"/>
    <property type="match status" value="3"/>
</dbReference>
<dbReference type="AlphaFoldDB" id="A0A0P8DYH6"/>
<keyword evidence="6" id="KW-0808">Transferase</keyword>
<feature type="domain" description="PAS" evidence="15">
    <location>
        <begin position="114"/>
        <end position="190"/>
    </location>
</feature>
<dbReference type="CDD" id="cd16922">
    <property type="entry name" value="HATPase_EvgS-ArcB-TorS-like"/>
    <property type="match status" value="1"/>
</dbReference>
<dbReference type="CDD" id="cd00082">
    <property type="entry name" value="HisKA"/>
    <property type="match status" value="1"/>
</dbReference>
<keyword evidence="13" id="KW-1133">Transmembrane helix</keyword>
<evidence type="ECO:0000256" key="13">
    <source>
        <dbReference type="SAM" id="Phobius"/>
    </source>
</evidence>
<keyword evidence="9" id="KW-0067">ATP-binding</keyword>
<dbReference type="Pfam" id="PF00512">
    <property type="entry name" value="HisKA"/>
    <property type="match status" value="1"/>
</dbReference>
<dbReference type="PANTHER" id="PTHR43047">
    <property type="entry name" value="TWO-COMPONENT HISTIDINE PROTEIN KINASE"/>
    <property type="match status" value="1"/>
</dbReference>
<comment type="caution">
    <text evidence="17">The sequence shown here is derived from an EMBL/GenBank/DDBJ whole genome shotgun (WGS) entry which is preliminary data.</text>
</comment>
<dbReference type="SUPFAM" id="SSF55785">
    <property type="entry name" value="PYP-like sensor domain (PAS domain)"/>
    <property type="match status" value="3"/>
</dbReference>
<keyword evidence="10" id="KW-0902">Two-component regulatory system</keyword>
<dbReference type="PATRIC" id="fig|1719120.3.peg.2835"/>
<evidence type="ECO:0000256" key="8">
    <source>
        <dbReference type="ARBA" id="ARBA00022777"/>
    </source>
</evidence>
<dbReference type="InterPro" id="IPR003661">
    <property type="entry name" value="HisK_dim/P_dom"/>
</dbReference>
<dbReference type="PROSITE" id="PS50109">
    <property type="entry name" value="HIS_KIN"/>
    <property type="match status" value="1"/>
</dbReference>
<evidence type="ECO:0000256" key="10">
    <source>
        <dbReference type="ARBA" id="ARBA00023012"/>
    </source>
</evidence>
<keyword evidence="8 17" id="KW-0418">Kinase</keyword>
<dbReference type="SMART" id="SM00387">
    <property type="entry name" value="HATPase_c"/>
    <property type="match status" value="1"/>
</dbReference>
<dbReference type="PRINTS" id="PR00344">
    <property type="entry name" value="BCTRLSENSOR"/>
</dbReference>
<keyword evidence="12" id="KW-0175">Coiled coil</keyword>
<feature type="domain" description="Histidine kinase" evidence="14">
    <location>
        <begin position="517"/>
        <end position="735"/>
    </location>
</feature>
<dbReference type="Gene3D" id="1.10.287.130">
    <property type="match status" value="1"/>
</dbReference>
<keyword evidence="11 13" id="KW-0472">Membrane</keyword>
<feature type="coiled-coil region" evidence="12">
    <location>
        <begin position="590"/>
        <end position="621"/>
    </location>
</feature>
<evidence type="ECO:0000256" key="7">
    <source>
        <dbReference type="ARBA" id="ARBA00022741"/>
    </source>
</evidence>
<dbReference type="InterPro" id="IPR036097">
    <property type="entry name" value="HisK_dim/P_sf"/>
</dbReference>
<gene>
    <name evidence="17" type="ORF">MPEBLZ_02596</name>
</gene>
<proteinExistence type="predicted"/>
<evidence type="ECO:0000256" key="6">
    <source>
        <dbReference type="ARBA" id="ARBA00022679"/>
    </source>
</evidence>
<dbReference type="SUPFAM" id="SSF55874">
    <property type="entry name" value="ATPase domain of HSP90 chaperone/DNA topoisomerase II/histidine kinase"/>
    <property type="match status" value="1"/>
</dbReference>
<dbReference type="InterPro" id="IPR004358">
    <property type="entry name" value="Sig_transdc_His_kin-like_C"/>
</dbReference>
<dbReference type="SMART" id="SM00086">
    <property type="entry name" value="PAC"/>
    <property type="match status" value="3"/>
</dbReference>
<feature type="domain" description="PAS" evidence="15">
    <location>
        <begin position="374"/>
        <end position="444"/>
    </location>
</feature>
<name>A0A0P8DYH6_9EURY</name>
<dbReference type="SMART" id="SM00091">
    <property type="entry name" value="PAS"/>
    <property type="match status" value="3"/>
</dbReference>
<feature type="domain" description="PAS" evidence="15">
    <location>
        <begin position="243"/>
        <end position="296"/>
    </location>
</feature>
<dbReference type="InterPro" id="IPR003594">
    <property type="entry name" value="HATPase_dom"/>
</dbReference>
<dbReference type="SMART" id="SM00388">
    <property type="entry name" value="HisKA"/>
    <property type="match status" value="1"/>
</dbReference>
<comment type="subcellular location">
    <subcellularLocation>
        <location evidence="2">Cell membrane</location>
    </subcellularLocation>
</comment>
<dbReference type="FunFam" id="3.30.565.10:FF:000023">
    <property type="entry name" value="PAS domain-containing sensor histidine kinase"/>
    <property type="match status" value="1"/>
</dbReference>
<evidence type="ECO:0000259" key="15">
    <source>
        <dbReference type="PROSITE" id="PS50112"/>
    </source>
</evidence>
<dbReference type="GO" id="GO:0005886">
    <property type="term" value="C:plasma membrane"/>
    <property type="evidence" value="ECO:0007669"/>
    <property type="project" value="UniProtKB-SubCell"/>
</dbReference>
<organism evidence="17 18">
    <name type="scientific">Candidatus Methanoperedens nitratireducens</name>
    <dbReference type="NCBI Taxonomy" id="1392998"/>
    <lineage>
        <taxon>Archaea</taxon>
        <taxon>Methanobacteriati</taxon>
        <taxon>Methanobacteriota</taxon>
        <taxon>Stenosarchaea group</taxon>
        <taxon>Methanomicrobia</taxon>
        <taxon>Methanosarcinales</taxon>
        <taxon>ANME-2 cluster</taxon>
        <taxon>Candidatus Methanoperedentaceae</taxon>
        <taxon>Candidatus Methanoperedens</taxon>
    </lineage>
</organism>
<evidence type="ECO:0000313" key="17">
    <source>
        <dbReference type="EMBL" id="KPQ42852.1"/>
    </source>
</evidence>
<evidence type="ECO:0000259" key="14">
    <source>
        <dbReference type="PROSITE" id="PS50109"/>
    </source>
</evidence>
<dbReference type="InterPro" id="IPR036890">
    <property type="entry name" value="HATPase_C_sf"/>
</dbReference>
<evidence type="ECO:0000256" key="4">
    <source>
        <dbReference type="ARBA" id="ARBA00022475"/>
    </source>
</evidence>
<comment type="catalytic activity">
    <reaction evidence="1">
        <text>ATP + protein L-histidine = ADP + protein N-phospho-L-histidine.</text>
        <dbReference type="EC" id="2.7.13.3"/>
    </reaction>
</comment>
<evidence type="ECO:0000256" key="1">
    <source>
        <dbReference type="ARBA" id="ARBA00000085"/>
    </source>
</evidence>
<dbReference type="GO" id="GO:0005524">
    <property type="term" value="F:ATP binding"/>
    <property type="evidence" value="ECO:0007669"/>
    <property type="project" value="UniProtKB-KW"/>
</dbReference>
<feature type="domain" description="PAC" evidence="16">
    <location>
        <begin position="321"/>
        <end position="373"/>
    </location>
</feature>
<reference evidence="17 18" key="1">
    <citation type="submission" date="2015-09" db="EMBL/GenBank/DDBJ databases">
        <title>A metagenomics-based metabolic model of nitrate-dependent anaerobic oxidation of methane by Methanoperedens-like archaea.</title>
        <authorList>
            <person name="Arshad A."/>
            <person name="Speth D.R."/>
            <person name="De Graaf R.M."/>
            <person name="Op Den Camp H.J."/>
            <person name="Jetten M.S."/>
            <person name="Welte C.U."/>
        </authorList>
    </citation>
    <scope>NUCLEOTIDE SEQUENCE [LARGE SCALE GENOMIC DNA]</scope>
</reference>
<feature type="transmembrane region" description="Helical" evidence="13">
    <location>
        <begin position="80"/>
        <end position="100"/>
    </location>
</feature>
<dbReference type="InterPro" id="IPR000014">
    <property type="entry name" value="PAS"/>
</dbReference>